<evidence type="ECO:0000256" key="4">
    <source>
        <dbReference type="ARBA" id="ARBA00038381"/>
    </source>
</evidence>
<comment type="similarity">
    <text evidence="4">Belongs to the YigI thioesterase family.</text>
</comment>
<feature type="domain" description="Thioesterase" evidence="8">
    <location>
        <begin position="54"/>
        <end position="126"/>
    </location>
</feature>
<evidence type="ECO:0000313" key="9">
    <source>
        <dbReference type="EMBL" id="TLX70643.1"/>
    </source>
</evidence>
<dbReference type="PANTHER" id="PTHR43240">
    <property type="entry name" value="1,4-DIHYDROXY-2-NAPHTHOYL-COA THIOESTERASE 1"/>
    <property type="match status" value="1"/>
</dbReference>
<dbReference type="RefSeq" id="WP_138526487.1">
    <property type="nucleotide sequence ID" value="NZ_SWDV01000048.1"/>
</dbReference>
<dbReference type="Proteomes" id="UP000306635">
    <property type="component" value="Unassembled WGS sequence"/>
</dbReference>
<comment type="catalytic activity">
    <reaction evidence="3">
        <text>a long-chain fatty acyl-CoA + H2O = a long-chain fatty acid + CoA + H(+)</text>
        <dbReference type="Rhea" id="RHEA:67680"/>
        <dbReference type="ChEBI" id="CHEBI:15377"/>
        <dbReference type="ChEBI" id="CHEBI:15378"/>
        <dbReference type="ChEBI" id="CHEBI:57287"/>
        <dbReference type="ChEBI" id="CHEBI:57560"/>
        <dbReference type="ChEBI" id="CHEBI:83139"/>
    </reaction>
</comment>
<dbReference type="EMBL" id="SWDV01000048">
    <property type="protein sequence ID" value="TLX70643.1"/>
    <property type="molecule type" value="Genomic_DNA"/>
</dbReference>
<dbReference type="OrthoDB" id="9813158at2"/>
<comment type="caution">
    <text evidence="9">The sequence shown here is derived from an EMBL/GenBank/DDBJ whole genome shotgun (WGS) entry which is preliminary data.</text>
</comment>
<dbReference type="InterPro" id="IPR029069">
    <property type="entry name" value="HotDog_dom_sf"/>
</dbReference>
<dbReference type="AlphaFoldDB" id="A0A5R9QM54"/>
<evidence type="ECO:0000256" key="2">
    <source>
        <dbReference type="ARBA" id="ARBA00035880"/>
    </source>
</evidence>
<name>A0A5R9QM54_9PSED</name>
<dbReference type="CDD" id="cd03443">
    <property type="entry name" value="PaaI_thioesterase"/>
    <property type="match status" value="1"/>
</dbReference>
<dbReference type="InterPro" id="IPR003736">
    <property type="entry name" value="PAAI_dom"/>
</dbReference>
<dbReference type="NCBIfam" id="TIGR00369">
    <property type="entry name" value="unchar_dom_1"/>
    <property type="match status" value="1"/>
</dbReference>
<protein>
    <recommendedName>
        <fullName evidence="6">Medium/long-chain acyl-CoA thioesterase YigI</fullName>
        <ecNumber evidence="5">3.1.2.20</ecNumber>
    </recommendedName>
</protein>
<dbReference type="Gene3D" id="3.10.129.10">
    <property type="entry name" value="Hotdog Thioesterase"/>
    <property type="match status" value="1"/>
</dbReference>
<comment type="catalytic activity">
    <reaction evidence="7">
        <text>a medium-chain fatty acyl-CoA + H2O = a medium-chain fatty acid + CoA + H(+)</text>
        <dbReference type="Rhea" id="RHEA:68184"/>
        <dbReference type="ChEBI" id="CHEBI:15377"/>
        <dbReference type="ChEBI" id="CHEBI:15378"/>
        <dbReference type="ChEBI" id="CHEBI:57287"/>
        <dbReference type="ChEBI" id="CHEBI:59558"/>
        <dbReference type="ChEBI" id="CHEBI:90546"/>
    </reaction>
</comment>
<dbReference type="EC" id="3.1.2.20" evidence="5"/>
<evidence type="ECO:0000256" key="5">
    <source>
        <dbReference type="ARBA" id="ARBA00038894"/>
    </source>
</evidence>
<comment type="catalytic activity">
    <reaction evidence="2">
        <text>a fatty acyl-CoA + H2O = a fatty acid + CoA + H(+)</text>
        <dbReference type="Rhea" id="RHEA:16781"/>
        <dbReference type="ChEBI" id="CHEBI:15377"/>
        <dbReference type="ChEBI" id="CHEBI:15378"/>
        <dbReference type="ChEBI" id="CHEBI:28868"/>
        <dbReference type="ChEBI" id="CHEBI:57287"/>
        <dbReference type="ChEBI" id="CHEBI:77636"/>
        <dbReference type="EC" id="3.1.2.20"/>
    </reaction>
</comment>
<dbReference type="Pfam" id="PF03061">
    <property type="entry name" value="4HBT"/>
    <property type="match status" value="1"/>
</dbReference>
<evidence type="ECO:0000256" key="1">
    <source>
        <dbReference type="ARBA" id="ARBA00022801"/>
    </source>
</evidence>
<sequence length="165" mass="17626">MAEIAPTLEQLRAVVAANPFNSWLQLSVERLSEQEIVLRVPGRAEFIGTQALNRVHGGVISSLIDAGCGYAVLAATGHGVSTINLHTDFHRAASLGELRVTGHLLHQGGRICSAEAFIHDAEGTLLASGRGTFYKARHPHPVLSSGTPDARQGELIEEELEIPHA</sequence>
<reference evidence="9 10" key="1">
    <citation type="submission" date="2019-04" db="EMBL/GenBank/DDBJ databases">
        <authorList>
            <person name="Li M."/>
        </authorList>
    </citation>
    <scope>NUCLEOTIDE SEQUENCE [LARGE SCALE GENOMIC DNA]</scope>
    <source>
        <strain evidence="9 10">LAM1902</strain>
    </source>
</reference>
<evidence type="ECO:0000256" key="3">
    <source>
        <dbReference type="ARBA" id="ARBA00036002"/>
    </source>
</evidence>
<evidence type="ECO:0000256" key="7">
    <source>
        <dbReference type="ARBA" id="ARBA00048062"/>
    </source>
</evidence>
<evidence type="ECO:0000259" key="8">
    <source>
        <dbReference type="Pfam" id="PF03061"/>
    </source>
</evidence>
<proteinExistence type="inferred from homology"/>
<accession>A0A5R9QM54</accession>
<evidence type="ECO:0000313" key="10">
    <source>
        <dbReference type="Proteomes" id="UP000306635"/>
    </source>
</evidence>
<dbReference type="SUPFAM" id="SSF54637">
    <property type="entry name" value="Thioesterase/thiol ester dehydrase-isomerase"/>
    <property type="match status" value="1"/>
</dbReference>
<dbReference type="PANTHER" id="PTHR43240:SF20">
    <property type="entry name" value="MEDIUM_LONG-CHAIN ACYL-COA THIOESTERASE YIGI"/>
    <property type="match status" value="1"/>
</dbReference>
<organism evidence="9 10">
    <name type="scientific">Pseudomonas nicosulfuronedens</name>
    <dbReference type="NCBI Taxonomy" id="2571105"/>
    <lineage>
        <taxon>Bacteria</taxon>
        <taxon>Pseudomonadati</taxon>
        <taxon>Pseudomonadota</taxon>
        <taxon>Gammaproteobacteria</taxon>
        <taxon>Pseudomonadales</taxon>
        <taxon>Pseudomonadaceae</taxon>
        <taxon>Pseudomonas</taxon>
    </lineage>
</organism>
<evidence type="ECO:0000256" key="6">
    <source>
        <dbReference type="ARBA" id="ARBA00040062"/>
    </source>
</evidence>
<dbReference type="GO" id="GO:0047617">
    <property type="term" value="F:fatty acyl-CoA hydrolase activity"/>
    <property type="evidence" value="ECO:0007669"/>
    <property type="project" value="UniProtKB-EC"/>
</dbReference>
<keyword evidence="10" id="KW-1185">Reference proteome</keyword>
<gene>
    <name evidence="9" type="ORF">FAS41_27430</name>
</gene>
<dbReference type="InterPro" id="IPR006683">
    <property type="entry name" value="Thioestr_dom"/>
</dbReference>
<keyword evidence="1" id="KW-0378">Hydrolase</keyword>
<dbReference type="GeneID" id="300409158"/>